<protein>
    <recommendedName>
        <fullName evidence="2">UTP--glucose-1-phosphate uridylyltransferase</fullName>
        <ecNumber evidence="2">2.7.7.9</ecNumber>
    </recommendedName>
</protein>
<dbReference type="GO" id="GO:0003983">
    <property type="term" value="F:UTP:glucose-1-phosphate uridylyltransferase activity"/>
    <property type="evidence" value="ECO:0007669"/>
    <property type="project" value="UniProtKB-EC"/>
</dbReference>
<organism evidence="7 8">
    <name type="scientific">candidate division WS6 bacterium OLB21</name>
    <dbReference type="NCBI Taxonomy" id="1617427"/>
    <lineage>
        <taxon>Bacteria</taxon>
        <taxon>Candidatus Dojkabacteria</taxon>
    </lineage>
</organism>
<dbReference type="InterPro" id="IPR029044">
    <property type="entry name" value="Nucleotide-diphossugar_trans"/>
</dbReference>
<comment type="similarity">
    <text evidence="1">Belongs to the UDPGP type 2 family.</text>
</comment>
<gene>
    <name evidence="7" type="primary">gtaB</name>
    <name evidence="7" type="ORF">UZ20_WS6002000052</name>
</gene>
<reference evidence="7 8" key="1">
    <citation type="submission" date="2015-02" db="EMBL/GenBank/DDBJ databases">
        <title>Improved understanding of the partial-nitritation anammox process through 23 genomes representing the majority of the microbial community.</title>
        <authorList>
            <person name="Speth D.R."/>
            <person name="In T Zandt M."/>
            <person name="Guerrero Cruz S."/>
            <person name="Jetten M.S."/>
            <person name="Dutilh B.E."/>
        </authorList>
    </citation>
    <scope>NUCLEOTIDE SEQUENCE [LARGE SCALE GENOMIC DNA]</scope>
    <source>
        <strain evidence="7">OLB21</strain>
    </source>
</reference>
<dbReference type="SUPFAM" id="SSF53448">
    <property type="entry name" value="Nucleotide-diphospho-sugar transferases"/>
    <property type="match status" value="1"/>
</dbReference>
<evidence type="ECO:0000313" key="8">
    <source>
        <dbReference type="Proteomes" id="UP000070449"/>
    </source>
</evidence>
<dbReference type="Pfam" id="PF00483">
    <property type="entry name" value="NTP_transferase"/>
    <property type="match status" value="1"/>
</dbReference>
<dbReference type="InterPro" id="IPR005835">
    <property type="entry name" value="NTP_transferase_dom"/>
</dbReference>
<keyword evidence="4 7" id="KW-0548">Nucleotidyltransferase</keyword>
<name>A0A136KLG1_9BACT</name>
<accession>A0A136KLG1</accession>
<dbReference type="EMBL" id="JYPD01000008">
    <property type="protein sequence ID" value="KXK10138.1"/>
    <property type="molecule type" value="Genomic_DNA"/>
</dbReference>
<evidence type="ECO:0000256" key="5">
    <source>
        <dbReference type="ARBA" id="ARBA00048128"/>
    </source>
</evidence>
<evidence type="ECO:0000256" key="4">
    <source>
        <dbReference type="ARBA" id="ARBA00022695"/>
    </source>
</evidence>
<evidence type="ECO:0000256" key="1">
    <source>
        <dbReference type="ARBA" id="ARBA00006890"/>
    </source>
</evidence>
<evidence type="ECO:0000313" key="7">
    <source>
        <dbReference type="EMBL" id="KXK10138.1"/>
    </source>
</evidence>
<dbReference type="PANTHER" id="PTHR43197:SF1">
    <property type="entry name" value="UTP--GLUCOSE-1-PHOSPHATE URIDYLYLTRANSFERASE"/>
    <property type="match status" value="1"/>
</dbReference>
<comment type="caution">
    <text evidence="7">The sequence shown here is derived from an EMBL/GenBank/DDBJ whole genome shotgun (WGS) entry which is preliminary data.</text>
</comment>
<dbReference type="PATRIC" id="fig|1617427.3.peg.56"/>
<proteinExistence type="inferred from homology"/>
<comment type="catalytic activity">
    <reaction evidence="5">
        <text>alpha-D-glucose 1-phosphate + UTP + H(+) = UDP-alpha-D-glucose + diphosphate</text>
        <dbReference type="Rhea" id="RHEA:19889"/>
        <dbReference type="ChEBI" id="CHEBI:15378"/>
        <dbReference type="ChEBI" id="CHEBI:33019"/>
        <dbReference type="ChEBI" id="CHEBI:46398"/>
        <dbReference type="ChEBI" id="CHEBI:58601"/>
        <dbReference type="ChEBI" id="CHEBI:58885"/>
        <dbReference type="EC" id="2.7.7.9"/>
    </reaction>
</comment>
<dbReference type="STRING" id="1617427.UZ20_WS6002000052"/>
<evidence type="ECO:0000259" key="6">
    <source>
        <dbReference type="Pfam" id="PF00483"/>
    </source>
</evidence>
<evidence type="ECO:0000256" key="2">
    <source>
        <dbReference type="ARBA" id="ARBA00012415"/>
    </source>
</evidence>
<dbReference type="EC" id="2.7.7.9" evidence="2"/>
<dbReference type="PANTHER" id="PTHR43197">
    <property type="entry name" value="UTP--GLUCOSE-1-PHOSPHATE URIDYLYLTRANSFERASE"/>
    <property type="match status" value="1"/>
</dbReference>
<dbReference type="AlphaFoldDB" id="A0A136KLG1"/>
<dbReference type="InterPro" id="IPR005771">
    <property type="entry name" value="GalU_uridylyltTrfase_bac/arc"/>
</dbReference>
<dbReference type="Proteomes" id="UP000070449">
    <property type="component" value="Unassembled WGS sequence"/>
</dbReference>
<dbReference type="Gene3D" id="3.90.550.10">
    <property type="entry name" value="Spore Coat Polysaccharide Biosynthesis Protein SpsA, Chain A"/>
    <property type="match status" value="1"/>
</dbReference>
<keyword evidence="3 7" id="KW-0808">Transferase</keyword>
<sequence>MKKVKKAVITAAGFGSRFLPVVKATPKEMLPIINKPILQYVVEECLDAGIEEIIIVVREGNEVIRNYFYEKVPQMEKLLVDQGKPERFSEVRNILNLNNLTIINQRADLPYGNGSPVISAQHLLNEGEHFAVLFADDLVLTKERSALSQLADYFHGSDCDAVMGVQKVKYEELDRYGIVDPVEGSVKETEGQIKRIIEKPKPEDAKTNYAQYGRFILPYSIFDYLQEDATGKDGEVWLTDANDKLAAENKFMYKEIEGTWYTTGDPARYFEALTHFMLASKEFSKSTTDLLSSLQAV</sequence>
<dbReference type="GO" id="GO:0006011">
    <property type="term" value="P:UDP-alpha-D-glucose metabolic process"/>
    <property type="evidence" value="ECO:0007669"/>
    <property type="project" value="InterPro"/>
</dbReference>
<evidence type="ECO:0000256" key="3">
    <source>
        <dbReference type="ARBA" id="ARBA00022679"/>
    </source>
</evidence>
<feature type="domain" description="Nucleotidyl transferase" evidence="6">
    <location>
        <begin position="6"/>
        <end position="274"/>
    </location>
</feature>